<dbReference type="Proteomes" id="UP000466794">
    <property type="component" value="Unassembled WGS sequence"/>
</dbReference>
<dbReference type="RefSeq" id="WP_157393634.1">
    <property type="nucleotide sequence ID" value="NZ_WRPP01000018.1"/>
</dbReference>
<proteinExistence type="predicted"/>
<gene>
    <name evidence="1" type="ORF">GPX89_43340</name>
</gene>
<dbReference type="AlphaFoldDB" id="A0A7K1VCC2"/>
<evidence type="ECO:0000313" key="1">
    <source>
        <dbReference type="EMBL" id="MVU84052.1"/>
    </source>
</evidence>
<evidence type="ECO:0000313" key="2">
    <source>
        <dbReference type="Proteomes" id="UP000466794"/>
    </source>
</evidence>
<protein>
    <submittedName>
        <fullName evidence="1">Uncharacterized protein</fullName>
    </submittedName>
</protein>
<dbReference type="EMBL" id="WRPP01000018">
    <property type="protein sequence ID" value="MVU84052.1"/>
    <property type="molecule type" value="Genomic_DNA"/>
</dbReference>
<organism evidence="1 2">
    <name type="scientific">Nocardia terrae</name>
    <dbReference type="NCBI Taxonomy" id="2675851"/>
    <lineage>
        <taxon>Bacteria</taxon>
        <taxon>Bacillati</taxon>
        <taxon>Actinomycetota</taxon>
        <taxon>Actinomycetes</taxon>
        <taxon>Mycobacteriales</taxon>
        <taxon>Nocardiaceae</taxon>
        <taxon>Nocardia</taxon>
    </lineage>
</organism>
<reference evidence="1 2" key="1">
    <citation type="submission" date="2019-12" db="EMBL/GenBank/DDBJ databases">
        <title>Nocardia sp. nov. ET3-3 isolated from soil.</title>
        <authorList>
            <person name="Kanchanasin P."/>
            <person name="Tanasupawat S."/>
            <person name="Yuki M."/>
            <person name="Kudo T."/>
        </authorList>
    </citation>
    <scope>NUCLEOTIDE SEQUENCE [LARGE SCALE GENOMIC DNA]</scope>
    <source>
        <strain evidence="1 2">ET3-3</strain>
    </source>
</reference>
<sequence>MSTAGTEPVTAATQALRAAAARGTGILAASDELDDPRDCDRVPVVVTAECGNGWDDRELVPAMGGLT</sequence>
<name>A0A7K1VCC2_9NOCA</name>
<comment type="caution">
    <text evidence="1">The sequence shown here is derived from an EMBL/GenBank/DDBJ whole genome shotgun (WGS) entry which is preliminary data.</text>
</comment>
<accession>A0A7K1VCC2</accession>
<keyword evidence="2" id="KW-1185">Reference proteome</keyword>